<comment type="similarity">
    <text evidence="1 5">Belongs to the aldehyde dehydrogenase family.</text>
</comment>
<dbReference type="InterPro" id="IPR016161">
    <property type="entry name" value="Ald_DH/histidinol_DH"/>
</dbReference>
<keyword evidence="8" id="KW-1185">Reference proteome</keyword>
<protein>
    <submittedName>
        <fullName evidence="7">Benzaldehyde dehydrogenase (NAD+)</fullName>
    </submittedName>
</protein>
<evidence type="ECO:0000313" key="8">
    <source>
        <dbReference type="Proteomes" id="UP000199677"/>
    </source>
</evidence>
<dbReference type="Gene3D" id="3.40.309.10">
    <property type="entry name" value="Aldehyde Dehydrogenase, Chain A, domain 2"/>
    <property type="match status" value="1"/>
</dbReference>
<evidence type="ECO:0000313" key="7">
    <source>
        <dbReference type="EMBL" id="SDO42731.1"/>
    </source>
</evidence>
<sequence>MSKFFCTETFSNKIYLNDWCESTGGTSDVVEPATGHVLAKIALGSGDDIRSAVTEAKKQQSHWANLPFDQRGKVLRRAAELILQHKDTFIEWNIRECGSIAPKAEAELYGAHEQLNMAAAMTMQPDGITLPSTIPERRNTCRRVPLGVVGVITPWNFPLLLAMRSVAPALAVGNSVVLKPDPQSAITGGLLIARLFEEAGLPAGALQVLPGGAEAGEALVEHPMTAMISFTGSTNVGKKIGRTCGELLKKSALELGGNNAFIVLDDADIEAASSHGAWGAYLHQGQICMQAGRHFVHESVAEEYISRLAERAERLRVADPYLGASDIGPLINTSQVEKINKIIAESVEAGAKLITGGHSHDQFYRPTVLSNIRLDMPACQQELFGPVAPVITFSSEDELVEMIAASPYGLAAAIHSRSIGRAMKLADRVPAGMIHINDQTVNNEFHVPFGGFGDSGNSGRFGGPANLEEFTQSQWVSVMDTPVTYPF</sequence>
<keyword evidence="3" id="KW-0520">NAD</keyword>
<accession>A0A1H0JH86</accession>
<dbReference type="EMBL" id="FNII01000027">
    <property type="protein sequence ID" value="SDO42731.1"/>
    <property type="molecule type" value="Genomic_DNA"/>
</dbReference>
<evidence type="ECO:0000259" key="6">
    <source>
        <dbReference type="Pfam" id="PF00171"/>
    </source>
</evidence>
<dbReference type="Pfam" id="PF00171">
    <property type="entry name" value="Aldedh"/>
    <property type="match status" value="1"/>
</dbReference>
<dbReference type="RefSeq" id="WP_089708403.1">
    <property type="nucleotide sequence ID" value="NZ_FNII01000027.1"/>
</dbReference>
<dbReference type="OrthoDB" id="9812625at2"/>
<evidence type="ECO:0000256" key="5">
    <source>
        <dbReference type="RuleBase" id="RU003345"/>
    </source>
</evidence>
<dbReference type="PROSITE" id="PS00687">
    <property type="entry name" value="ALDEHYDE_DEHYDR_GLU"/>
    <property type="match status" value="1"/>
</dbReference>
<dbReference type="Proteomes" id="UP000199677">
    <property type="component" value="Unassembled WGS sequence"/>
</dbReference>
<dbReference type="FunFam" id="3.40.605.10:FF:000007">
    <property type="entry name" value="NAD/NADP-dependent betaine aldehyde dehydrogenase"/>
    <property type="match status" value="1"/>
</dbReference>
<keyword evidence="2 5" id="KW-0560">Oxidoreductase</keyword>
<dbReference type="CDD" id="cd07152">
    <property type="entry name" value="ALDH_BenzADH"/>
    <property type="match status" value="1"/>
</dbReference>
<dbReference type="SUPFAM" id="SSF53720">
    <property type="entry name" value="ALDH-like"/>
    <property type="match status" value="1"/>
</dbReference>
<dbReference type="Gene3D" id="3.40.605.10">
    <property type="entry name" value="Aldehyde Dehydrogenase, Chain A, domain 1"/>
    <property type="match status" value="1"/>
</dbReference>
<name>A0A1H0JH86_9GAMM</name>
<dbReference type="PANTHER" id="PTHR42986:SF1">
    <property type="entry name" value="BENZALDEHYDE DEHYDROGENASE YFMT"/>
    <property type="match status" value="1"/>
</dbReference>
<feature type="active site" evidence="4">
    <location>
        <position position="254"/>
    </location>
</feature>
<evidence type="ECO:0000256" key="4">
    <source>
        <dbReference type="PROSITE-ProRule" id="PRU10007"/>
    </source>
</evidence>
<evidence type="ECO:0000256" key="1">
    <source>
        <dbReference type="ARBA" id="ARBA00009986"/>
    </source>
</evidence>
<dbReference type="AlphaFoldDB" id="A0A1H0JH86"/>
<dbReference type="STRING" id="416873.SAMN04487951_1273"/>
<reference evidence="8" key="1">
    <citation type="submission" date="2016-10" db="EMBL/GenBank/DDBJ databases">
        <authorList>
            <person name="Varghese N."/>
            <person name="Submissions S."/>
        </authorList>
    </citation>
    <scope>NUCLEOTIDE SEQUENCE [LARGE SCALE GENOMIC DNA]</scope>
    <source>
        <strain evidence="8">CGMCC 1.6494</strain>
    </source>
</reference>
<dbReference type="InterPro" id="IPR029510">
    <property type="entry name" value="Ald_DH_CS_GLU"/>
</dbReference>
<feature type="domain" description="Aldehyde dehydrogenase" evidence="6">
    <location>
        <begin position="19"/>
        <end position="476"/>
    </location>
</feature>
<gene>
    <name evidence="7" type="ORF">SAMN04487951_1273</name>
</gene>
<organism evidence="7 8">
    <name type="scientific">Vreelandella arcis</name>
    <dbReference type="NCBI Taxonomy" id="416873"/>
    <lineage>
        <taxon>Bacteria</taxon>
        <taxon>Pseudomonadati</taxon>
        <taxon>Pseudomonadota</taxon>
        <taxon>Gammaproteobacteria</taxon>
        <taxon>Oceanospirillales</taxon>
        <taxon>Halomonadaceae</taxon>
        <taxon>Vreelandella</taxon>
    </lineage>
</organism>
<dbReference type="InterPro" id="IPR015590">
    <property type="entry name" value="Aldehyde_DH_dom"/>
</dbReference>
<dbReference type="InterPro" id="IPR016163">
    <property type="entry name" value="Ald_DH_C"/>
</dbReference>
<dbReference type="InterPro" id="IPR016162">
    <property type="entry name" value="Ald_DH_N"/>
</dbReference>
<dbReference type="GO" id="GO:0016620">
    <property type="term" value="F:oxidoreductase activity, acting on the aldehyde or oxo group of donors, NAD or NADP as acceptor"/>
    <property type="evidence" value="ECO:0007669"/>
    <property type="project" value="InterPro"/>
</dbReference>
<evidence type="ECO:0000256" key="3">
    <source>
        <dbReference type="ARBA" id="ARBA00023027"/>
    </source>
</evidence>
<proteinExistence type="inferred from homology"/>
<evidence type="ECO:0000256" key="2">
    <source>
        <dbReference type="ARBA" id="ARBA00023002"/>
    </source>
</evidence>
<dbReference type="PANTHER" id="PTHR42986">
    <property type="entry name" value="BENZALDEHYDE DEHYDROGENASE YFMT"/>
    <property type="match status" value="1"/>
</dbReference>